<organism evidence="4 5">
    <name type="scientific">Brevibacterium aurantiacum</name>
    <dbReference type="NCBI Taxonomy" id="273384"/>
    <lineage>
        <taxon>Bacteria</taxon>
        <taxon>Bacillati</taxon>
        <taxon>Actinomycetota</taxon>
        <taxon>Actinomycetes</taxon>
        <taxon>Micrococcales</taxon>
        <taxon>Brevibacteriaceae</taxon>
        <taxon>Brevibacterium</taxon>
    </lineage>
</organism>
<dbReference type="AlphaFoldDB" id="A0A2A3ZI47"/>
<evidence type="ECO:0008006" key="6">
    <source>
        <dbReference type="Google" id="ProtNLM"/>
    </source>
</evidence>
<evidence type="ECO:0000256" key="1">
    <source>
        <dbReference type="SAM" id="MobiDB-lite"/>
    </source>
</evidence>
<keyword evidence="2" id="KW-0812">Transmembrane</keyword>
<dbReference type="RefSeq" id="WP_096159670.1">
    <property type="nucleotide sequence ID" value="NZ_JABUXX010000005.1"/>
</dbReference>
<sequence>MRPPKWRTPLAVTAAACILATTLQPGPATADEYADGLPTVVDISPGAIATTDFITDNDAVTITVAGFLPGEEVRLDIVSTPKGIEAIHDSQRARADGTVTFPVGGPPGRPVNTYAGGYQVEITSEQSMNEGYLSESFSVLPVVPASGTDPGADTGAGAGDGTAGATKPVGSIGPLAKNGLQNPPSPGFSVIGVGLSLLVLVFASAAAAAVARRSQNSTTDDRQ</sequence>
<reference evidence="4 5" key="1">
    <citation type="journal article" date="2017" name="Elife">
        <title>Extensive horizontal gene transfer in cheese-associated bacteria.</title>
        <authorList>
            <person name="Bonham K.S."/>
            <person name="Wolfe B.E."/>
            <person name="Dutton R.J."/>
        </authorList>
    </citation>
    <scope>NUCLEOTIDE SEQUENCE [LARGE SCALE GENOMIC DNA]</scope>
    <source>
        <strain evidence="4 5">900_6</strain>
    </source>
</reference>
<keyword evidence="2" id="KW-1133">Transmembrane helix</keyword>
<feature type="transmembrane region" description="Helical" evidence="2">
    <location>
        <begin position="187"/>
        <end position="211"/>
    </location>
</feature>
<evidence type="ECO:0000313" key="5">
    <source>
        <dbReference type="Proteomes" id="UP000217720"/>
    </source>
</evidence>
<accession>A0A2A3ZI47</accession>
<protein>
    <recommendedName>
        <fullName evidence="6">CopC domain-containing protein</fullName>
    </recommendedName>
</protein>
<feature type="chain" id="PRO_5012833474" description="CopC domain-containing protein" evidence="3">
    <location>
        <begin position="31"/>
        <end position="223"/>
    </location>
</feature>
<dbReference type="Proteomes" id="UP000217720">
    <property type="component" value="Unassembled WGS sequence"/>
</dbReference>
<keyword evidence="2" id="KW-0472">Membrane</keyword>
<dbReference type="EMBL" id="NRGO01000004">
    <property type="protein sequence ID" value="PCC51330.1"/>
    <property type="molecule type" value="Genomic_DNA"/>
</dbReference>
<feature type="signal peptide" evidence="3">
    <location>
        <begin position="1"/>
        <end position="30"/>
    </location>
</feature>
<name>A0A2A3ZI47_BREAU</name>
<comment type="caution">
    <text evidence="4">The sequence shown here is derived from an EMBL/GenBank/DDBJ whole genome shotgun (WGS) entry which is preliminary data.</text>
</comment>
<evidence type="ECO:0000256" key="2">
    <source>
        <dbReference type="SAM" id="Phobius"/>
    </source>
</evidence>
<proteinExistence type="predicted"/>
<keyword evidence="3" id="KW-0732">Signal</keyword>
<gene>
    <name evidence="4" type="ORF">CIK62_02105</name>
</gene>
<evidence type="ECO:0000256" key="3">
    <source>
        <dbReference type="SAM" id="SignalP"/>
    </source>
</evidence>
<feature type="region of interest" description="Disordered" evidence="1">
    <location>
        <begin position="146"/>
        <end position="167"/>
    </location>
</feature>
<evidence type="ECO:0000313" key="4">
    <source>
        <dbReference type="EMBL" id="PCC51330.1"/>
    </source>
</evidence>